<protein>
    <submittedName>
        <fullName evidence="1">Quinolinate synthase A</fullName>
    </submittedName>
</protein>
<dbReference type="EMBL" id="BKCP01008959">
    <property type="protein sequence ID" value="GER50000.1"/>
    <property type="molecule type" value="Genomic_DNA"/>
</dbReference>
<accession>A0A5A7QXG7</accession>
<evidence type="ECO:0000313" key="2">
    <source>
        <dbReference type="Proteomes" id="UP000325081"/>
    </source>
</evidence>
<keyword evidence="2" id="KW-1185">Reference proteome</keyword>
<gene>
    <name evidence="1" type="ORF">STAS_27278</name>
</gene>
<evidence type="ECO:0000313" key="1">
    <source>
        <dbReference type="EMBL" id="GER50000.1"/>
    </source>
</evidence>
<sequence length="109" mass="11833">MRIRTFPIRASGLSLSDSANMHQLSNTPTVRTVHGSYTCHVYCSFHLGSKLSITVRASVDPFPGPLDFIGSKPRAPRIPSSKIPTGGFQSCLAVGRKSLQRWAASSSTW</sequence>
<dbReference type="AlphaFoldDB" id="A0A5A7QXG7"/>
<dbReference type="Proteomes" id="UP000325081">
    <property type="component" value="Unassembled WGS sequence"/>
</dbReference>
<proteinExistence type="predicted"/>
<name>A0A5A7QXG7_STRAF</name>
<reference evidence="2" key="1">
    <citation type="journal article" date="2019" name="Curr. Biol.">
        <title>Genome Sequence of Striga asiatica Provides Insight into the Evolution of Plant Parasitism.</title>
        <authorList>
            <person name="Yoshida S."/>
            <person name="Kim S."/>
            <person name="Wafula E.K."/>
            <person name="Tanskanen J."/>
            <person name="Kim Y.M."/>
            <person name="Honaas L."/>
            <person name="Yang Z."/>
            <person name="Spallek T."/>
            <person name="Conn C.E."/>
            <person name="Ichihashi Y."/>
            <person name="Cheong K."/>
            <person name="Cui S."/>
            <person name="Der J.P."/>
            <person name="Gundlach H."/>
            <person name="Jiao Y."/>
            <person name="Hori C."/>
            <person name="Ishida J.K."/>
            <person name="Kasahara H."/>
            <person name="Kiba T."/>
            <person name="Kim M.S."/>
            <person name="Koo N."/>
            <person name="Laohavisit A."/>
            <person name="Lee Y.H."/>
            <person name="Lumba S."/>
            <person name="McCourt P."/>
            <person name="Mortimer J.C."/>
            <person name="Mutuku J.M."/>
            <person name="Nomura T."/>
            <person name="Sasaki-Sekimoto Y."/>
            <person name="Seto Y."/>
            <person name="Wang Y."/>
            <person name="Wakatake T."/>
            <person name="Sakakibara H."/>
            <person name="Demura T."/>
            <person name="Yamaguchi S."/>
            <person name="Yoneyama K."/>
            <person name="Manabe R.I."/>
            <person name="Nelson D.C."/>
            <person name="Schulman A.H."/>
            <person name="Timko M.P."/>
            <person name="dePamphilis C.W."/>
            <person name="Choi D."/>
            <person name="Shirasu K."/>
        </authorList>
    </citation>
    <scope>NUCLEOTIDE SEQUENCE [LARGE SCALE GENOMIC DNA]</scope>
    <source>
        <strain evidence="2">cv. UVA1</strain>
    </source>
</reference>
<organism evidence="1 2">
    <name type="scientific">Striga asiatica</name>
    <name type="common">Asiatic witchweed</name>
    <name type="synonym">Buchnera asiatica</name>
    <dbReference type="NCBI Taxonomy" id="4170"/>
    <lineage>
        <taxon>Eukaryota</taxon>
        <taxon>Viridiplantae</taxon>
        <taxon>Streptophyta</taxon>
        <taxon>Embryophyta</taxon>
        <taxon>Tracheophyta</taxon>
        <taxon>Spermatophyta</taxon>
        <taxon>Magnoliopsida</taxon>
        <taxon>eudicotyledons</taxon>
        <taxon>Gunneridae</taxon>
        <taxon>Pentapetalae</taxon>
        <taxon>asterids</taxon>
        <taxon>lamiids</taxon>
        <taxon>Lamiales</taxon>
        <taxon>Orobanchaceae</taxon>
        <taxon>Buchnereae</taxon>
        <taxon>Striga</taxon>
    </lineage>
</organism>
<comment type="caution">
    <text evidence="1">The sequence shown here is derived from an EMBL/GenBank/DDBJ whole genome shotgun (WGS) entry which is preliminary data.</text>
</comment>